<gene>
    <name evidence="4" type="ORF">JOF56_001063</name>
</gene>
<accession>A0ABS4T9X5</accession>
<dbReference type="Pfam" id="PF13845">
    <property type="entry name" value="Septum_form"/>
    <property type="match status" value="1"/>
</dbReference>
<organism evidence="4 5">
    <name type="scientific">Kibdelosporangium banguiense</name>
    <dbReference type="NCBI Taxonomy" id="1365924"/>
    <lineage>
        <taxon>Bacteria</taxon>
        <taxon>Bacillati</taxon>
        <taxon>Actinomycetota</taxon>
        <taxon>Actinomycetes</taxon>
        <taxon>Pseudonocardiales</taxon>
        <taxon>Pseudonocardiaceae</taxon>
        <taxon>Kibdelosporangium</taxon>
    </lineage>
</organism>
<feature type="transmembrane region" description="Helical" evidence="2">
    <location>
        <begin position="88"/>
        <end position="108"/>
    </location>
</feature>
<keyword evidence="2" id="KW-0812">Transmembrane</keyword>
<name>A0ABS4T9X5_9PSEU</name>
<dbReference type="EMBL" id="JAGINW010000001">
    <property type="protein sequence ID" value="MBP2320678.1"/>
    <property type="molecule type" value="Genomic_DNA"/>
</dbReference>
<dbReference type="RefSeq" id="WP_209635101.1">
    <property type="nucleotide sequence ID" value="NZ_JAGINW010000001.1"/>
</dbReference>
<feature type="compositionally biased region" description="Pro residues" evidence="1">
    <location>
        <begin position="1"/>
        <end position="14"/>
    </location>
</feature>
<keyword evidence="2" id="KW-1133">Transmembrane helix</keyword>
<keyword evidence="4" id="KW-0969">Cilium</keyword>
<proteinExistence type="predicted"/>
<evidence type="ECO:0000256" key="1">
    <source>
        <dbReference type="SAM" id="MobiDB-lite"/>
    </source>
</evidence>
<comment type="caution">
    <text evidence="4">The sequence shown here is derived from an EMBL/GenBank/DDBJ whole genome shotgun (WGS) entry which is preliminary data.</text>
</comment>
<evidence type="ECO:0000256" key="2">
    <source>
        <dbReference type="SAM" id="Phobius"/>
    </source>
</evidence>
<sequence length="245" mass="25934">MTQPPPMMPPPPEGPYGQRPQDPPPPGPYGAPPPPPQDPYGAPPPVANLPSSPYGAPPQGQFSGQYMSPPPPNLPPPVPPKPQRTKTIVTIAVIVALLAVAGVVAYVFSNTAKRDEATGQVTKEGALTVFDLKEGDCFDNAPADDKEVETVKAVPCGQPHDAEVLALITMTTTSATYPGTDKVAAEVEQLCVDKVGDRLDRSKITDRLDMLYFYPTAESWKQKDRGGTCVAAANDNGKLTEPVGK</sequence>
<feature type="domain" description="Septum formation-related" evidence="3">
    <location>
        <begin position="115"/>
        <end position="229"/>
    </location>
</feature>
<keyword evidence="5" id="KW-1185">Reference proteome</keyword>
<reference evidence="4 5" key="1">
    <citation type="submission" date="2021-03" db="EMBL/GenBank/DDBJ databases">
        <title>Sequencing the genomes of 1000 actinobacteria strains.</title>
        <authorList>
            <person name="Klenk H.-P."/>
        </authorList>
    </citation>
    <scope>NUCLEOTIDE SEQUENCE [LARGE SCALE GENOMIC DNA]</scope>
    <source>
        <strain evidence="4 5">DSM 46670</strain>
    </source>
</reference>
<evidence type="ECO:0000313" key="4">
    <source>
        <dbReference type="EMBL" id="MBP2320678.1"/>
    </source>
</evidence>
<keyword evidence="2" id="KW-0472">Membrane</keyword>
<dbReference type="InterPro" id="IPR026004">
    <property type="entry name" value="Septum_form"/>
</dbReference>
<evidence type="ECO:0000313" key="5">
    <source>
        <dbReference type="Proteomes" id="UP001519332"/>
    </source>
</evidence>
<feature type="compositionally biased region" description="Pro residues" evidence="1">
    <location>
        <begin position="68"/>
        <end position="82"/>
    </location>
</feature>
<dbReference type="Proteomes" id="UP001519332">
    <property type="component" value="Unassembled WGS sequence"/>
</dbReference>
<feature type="region of interest" description="Disordered" evidence="1">
    <location>
        <begin position="1"/>
        <end position="83"/>
    </location>
</feature>
<keyword evidence="4" id="KW-0966">Cell projection</keyword>
<keyword evidence="4" id="KW-0282">Flagellum</keyword>
<protein>
    <submittedName>
        <fullName evidence="4">FlaG/FlaF family flagellin (Archaellin)</fullName>
    </submittedName>
</protein>
<evidence type="ECO:0000259" key="3">
    <source>
        <dbReference type="Pfam" id="PF13845"/>
    </source>
</evidence>
<feature type="compositionally biased region" description="Pro residues" evidence="1">
    <location>
        <begin position="21"/>
        <end position="47"/>
    </location>
</feature>